<protein>
    <submittedName>
        <fullName evidence="2">Uncharacterized protein</fullName>
    </submittedName>
</protein>
<sequence>MTPDATLSTRYETILPVDSPVEQGLGNQQGELSLGPPENTTDRSMPTVSTPSHNMPEPDTLSSNSIDSLEHNYN</sequence>
<feature type="compositionally biased region" description="Polar residues" evidence="1">
    <location>
        <begin position="38"/>
        <end position="53"/>
    </location>
</feature>
<comment type="caution">
    <text evidence="2">The sequence shown here is derived from an EMBL/GenBank/DDBJ whole genome shotgun (WGS) entry which is preliminary data.</text>
</comment>
<dbReference type="Proteomes" id="UP000287651">
    <property type="component" value="Unassembled WGS sequence"/>
</dbReference>
<feature type="compositionally biased region" description="Polar residues" evidence="1">
    <location>
        <begin position="1"/>
        <end position="11"/>
    </location>
</feature>
<name>A0A426ZFT2_ENSVE</name>
<feature type="region of interest" description="Disordered" evidence="1">
    <location>
        <begin position="1"/>
        <end position="74"/>
    </location>
</feature>
<accession>A0A426ZFT2</accession>
<evidence type="ECO:0000313" key="2">
    <source>
        <dbReference type="EMBL" id="RRT62828.1"/>
    </source>
</evidence>
<dbReference type="EMBL" id="AMZH03006837">
    <property type="protein sequence ID" value="RRT62828.1"/>
    <property type="molecule type" value="Genomic_DNA"/>
</dbReference>
<evidence type="ECO:0000256" key="1">
    <source>
        <dbReference type="SAM" id="MobiDB-lite"/>
    </source>
</evidence>
<organism evidence="2 3">
    <name type="scientific">Ensete ventricosum</name>
    <name type="common">Abyssinian banana</name>
    <name type="synonym">Musa ensete</name>
    <dbReference type="NCBI Taxonomy" id="4639"/>
    <lineage>
        <taxon>Eukaryota</taxon>
        <taxon>Viridiplantae</taxon>
        <taxon>Streptophyta</taxon>
        <taxon>Embryophyta</taxon>
        <taxon>Tracheophyta</taxon>
        <taxon>Spermatophyta</taxon>
        <taxon>Magnoliopsida</taxon>
        <taxon>Liliopsida</taxon>
        <taxon>Zingiberales</taxon>
        <taxon>Musaceae</taxon>
        <taxon>Ensete</taxon>
    </lineage>
</organism>
<evidence type="ECO:0000313" key="3">
    <source>
        <dbReference type="Proteomes" id="UP000287651"/>
    </source>
</evidence>
<dbReference type="AlphaFoldDB" id="A0A426ZFT2"/>
<reference evidence="2 3" key="1">
    <citation type="journal article" date="2014" name="Agronomy (Basel)">
        <title>A Draft Genome Sequence for Ensete ventricosum, the Drought-Tolerant Tree Against Hunger.</title>
        <authorList>
            <person name="Harrison J."/>
            <person name="Moore K.A."/>
            <person name="Paszkiewicz K."/>
            <person name="Jones T."/>
            <person name="Grant M."/>
            <person name="Ambacheew D."/>
            <person name="Muzemil S."/>
            <person name="Studholme D.J."/>
        </authorList>
    </citation>
    <scope>NUCLEOTIDE SEQUENCE [LARGE SCALE GENOMIC DNA]</scope>
</reference>
<gene>
    <name evidence="2" type="ORF">B296_00032448</name>
</gene>
<proteinExistence type="predicted"/>